<keyword evidence="2" id="KW-1185">Reference proteome</keyword>
<dbReference type="InterPro" id="IPR012337">
    <property type="entry name" value="RNaseH-like_sf"/>
</dbReference>
<evidence type="ECO:0008006" key="3">
    <source>
        <dbReference type="Google" id="ProtNLM"/>
    </source>
</evidence>
<dbReference type="SUPFAM" id="SSF53098">
    <property type="entry name" value="Ribonuclease H-like"/>
    <property type="match status" value="1"/>
</dbReference>
<reference evidence="1" key="2">
    <citation type="submission" date="2025-09" db="UniProtKB">
        <authorList>
            <consortium name="Ensembl"/>
        </authorList>
    </citation>
    <scope>IDENTIFICATION</scope>
</reference>
<evidence type="ECO:0000313" key="2">
    <source>
        <dbReference type="Proteomes" id="UP000472270"/>
    </source>
</evidence>
<protein>
    <recommendedName>
        <fullName evidence="3">HAT C-terminal dimerisation domain-containing protein</fullName>
    </recommendedName>
</protein>
<dbReference type="Ensembl" id="ENSSRHT00000069698.1">
    <property type="protein sequence ID" value="ENSSRHP00000067848.1"/>
    <property type="gene ID" value="ENSSRHG00000033708.1"/>
</dbReference>
<reference evidence="1" key="1">
    <citation type="submission" date="2025-08" db="UniProtKB">
        <authorList>
            <consortium name="Ensembl"/>
        </authorList>
    </citation>
    <scope>IDENTIFICATION</scope>
</reference>
<name>A0A673KWH0_9TELE</name>
<dbReference type="AlphaFoldDB" id="A0A673KWH0"/>
<proteinExistence type="predicted"/>
<accession>A0A673KWH0</accession>
<organism evidence="1 2">
    <name type="scientific">Sinocyclocheilus rhinocerous</name>
    <dbReference type="NCBI Taxonomy" id="307959"/>
    <lineage>
        <taxon>Eukaryota</taxon>
        <taxon>Metazoa</taxon>
        <taxon>Chordata</taxon>
        <taxon>Craniata</taxon>
        <taxon>Vertebrata</taxon>
        <taxon>Euteleostomi</taxon>
        <taxon>Actinopterygii</taxon>
        <taxon>Neopterygii</taxon>
        <taxon>Teleostei</taxon>
        <taxon>Ostariophysi</taxon>
        <taxon>Cypriniformes</taxon>
        <taxon>Cyprinidae</taxon>
        <taxon>Cyprininae</taxon>
        <taxon>Sinocyclocheilus</taxon>
    </lineage>
</organism>
<dbReference type="Proteomes" id="UP000472270">
    <property type="component" value="Unassembled WGS sequence"/>
</dbReference>
<sequence length="554" mass="62815">RINRLLSSISLDANIVVILGVNGLLTPQSAVTYCILLYNYGYKLSLPNYSHFKKVLQGQVLRPSRRHLNSKHPGCVEKSKEYFLRKKDGLQAQQKVITSLSTQSKVTLKASYMVAAHVARSKKAFTIAKELILPSAVDRCRELLGDAAATKIQSIPLSDDTVARRNVDMSDDIECQLVERIKASPYFAIQLDESTDISKVTLLLVFVRYCTDSNLCEDLLFCKELPTRTAADNVMHCLDEYFTEKGLDWKYCSGICTDDAAQAPEAKWKILQQSRSMCERLDADHLQLLYHSKIRWLSRGCVLNRLFELRKEVHTFLEEQRSPLAEHYNDDQFCAKLAYLSDIFDQLNQLNVSMQGRNSTVFLVSDKIEGFKKKLILWNRRVKEGRFDMFPHLSETLEASSHVNISSVITQHLSQLSQKFADYFPEDPRHGNLWILDPFSVNPASEDMALSTVLENELMELSADSSLKLQLTQVDLASFWLLAASEYPSLSKRANTFILPFTTTYLCESGFSTVTITKSKARSKLKATLDATLRVSLSPRLDLIISKKQAQVSH</sequence>
<dbReference type="PANTHER" id="PTHR45913:SF19">
    <property type="entry name" value="LOW QUALITY PROTEIN: ZINC FINGER BED DOMAIN-CONTAINING PROTEIN 5-LIKE"/>
    <property type="match status" value="1"/>
</dbReference>
<dbReference type="PANTHER" id="PTHR45913">
    <property type="entry name" value="EPM2A-INTERACTING PROTEIN 1"/>
    <property type="match status" value="1"/>
</dbReference>
<evidence type="ECO:0000313" key="1">
    <source>
        <dbReference type="Ensembl" id="ENSSRHP00000067848.1"/>
    </source>
</evidence>